<feature type="transmembrane region" description="Helical" evidence="8">
    <location>
        <begin position="161"/>
        <end position="182"/>
    </location>
</feature>
<feature type="transmembrane region" description="Helical" evidence="8">
    <location>
        <begin position="105"/>
        <end position="126"/>
    </location>
</feature>
<keyword evidence="4 8" id="KW-1003">Cell membrane</keyword>
<evidence type="ECO:0000256" key="4">
    <source>
        <dbReference type="ARBA" id="ARBA00022475"/>
    </source>
</evidence>
<dbReference type="eggNOG" id="COG1620">
    <property type="taxonomic scope" value="Bacteria"/>
</dbReference>
<accession>B1I1W5</accession>
<dbReference type="KEGG" id="dau:Daud_0373"/>
<dbReference type="STRING" id="477974.Daud_0373"/>
<feature type="transmembrane region" description="Helical" evidence="8">
    <location>
        <begin position="401"/>
        <end position="423"/>
    </location>
</feature>
<proteinExistence type="inferred from homology"/>
<dbReference type="OrthoDB" id="9761056at2"/>
<dbReference type="GO" id="GO:0015295">
    <property type="term" value="F:solute:proton symporter activity"/>
    <property type="evidence" value="ECO:0007669"/>
    <property type="project" value="TreeGrafter"/>
</dbReference>
<gene>
    <name evidence="9" type="ordered locus">Daud_0373</name>
</gene>
<evidence type="ECO:0000256" key="7">
    <source>
        <dbReference type="ARBA" id="ARBA00023136"/>
    </source>
</evidence>
<dbReference type="HOGENOM" id="CLU_021628_4_1_9"/>
<name>B1I1W5_DESAP</name>
<keyword evidence="6 8" id="KW-1133">Transmembrane helix</keyword>
<evidence type="ECO:0000256" key="6">
    <source>
        <dbReference type="ARBA" id="ARBA00022989"/>
    </source>
</evidence>
<evidence type="ECO:0000313" key="9">
    <source>
        <dbReference type="EMBL" id="ACA58928.1"/>
    </source>
</evidence>
<feature type="transmembrane region" description="Helical" evidence="8">
    <location>
        <begin position="29"/>
        <end position="46"/>
    </location>
</feature>
<dbReference type="GO" id="GO:0005886">
    <property type="term" value="C:plasma membrane"/>
    <property type="evidence" value="ECO:0007669"/>
    <property type="project" value="UniProtKB-SubCell"/>
</dbReference>
<dbReference type="EMBL" id="CP000860">
    <property type="protein sequence ID" value="ACA58928.1"/>
    <property type="molecule type" value="Genomic_DNA"/>
</dbReference>
<feature type="transmembrane region" description="Helical" evidence="8">
    <location>
        <begin position="6"/>
        <end position="22"/>
    </location>
</feature>
<feature type="transmembrane region" description="Helical" evidence="8">
    <location>
        <begin position="188"/>
        <end position="206"/>
    </location>
</feature>
<feature type="transmembrane region" description="Helical" evidence="8">
    <location>
        <begin position="66"/>
        <end position="84"/>
    </location>
</feature>
<feature type="transmembrane region" description="Helical" evidence="8">
    <location>
        <begin position="362"/>
        <end position="381"/>
    </location>
</feature>
<reference evidence="9 10" key="2">
    <citation type="journal article" date="2008" name="Science">
        <title>Environmental genomics reveals a single-species ecosystem deep within Earth.</title>
        <authorList>
            <person name="Chivian D."/>
            <person name="Brodie E.L."/>
            <person name="Alm E.J."/>
            <person name="Culley D.E."/>
            <person name="Dehal P.S."/>
            <person name="Desantis T.Z."/>
            <person name="Gihring T.M."/>
            <person name="Lapidus A."/>
            <person name="Lin L.H."/>
            <person name="Lowry S.R."/>
            <person name="Moser D.P."/>
            <person name="Richardson P.M."/>
            <person name="Southam G."/>
            <person name="Wanger G."/>
            <person name="Pratt L.M."/>
            <person name="Andersen G.L."/>
            <person name="Hazen T.C."/>
            <person name="Brockman F.J."/>
            <person name="Arkin A.P."/>
            <person name="Onstott T.C."/>
        </authorList>
    </citation>
    <scope>NUCLEOTIDE SEQUENCE [LARGE SCALE GENOMIC DNA]</scope>
    <source>
        <strain evidence="9 10">MP104C</strain>
    </source>
</reference>
<feature type="transmembrane region" description="Helical" evidence="8">
    <location>
        <begin position="280"/>
        <end position="300"/>
    </location>
</feature>
<evidence type="ECO:0000256" key="2">
    <source>
        <dbReference type="ARBA" id="ARBA00010100"/>
    </source>
</evidence>
<evidence type="ECO:0000256" key="5">
    <source>
        <dbReference type="ARBA" id="ARBA00022692"/>
    </source>
</evidence>
<evidence type="ECO:0000313" key="10">
    <source>
        <dbReference type="Proteomes" id="UP000008544"/>
    </source>
</evidence>
<comment type="function">
    <text evidence="8">Uptake of L-lactate across the membrane. Can also transport D-lactate and glycolate.</text>
</comment>
<keyword evidence="3 8" id="KW-0813">Transport</keyword>
<feature type="transmembrane region" description="Helical" evidence="8">
    <location>
        <begin position="213"/>
        <end position="234"/>
    </location>
</feature>
<sequence>MALSLLISVAPMLVLLLLMTAGRMSAAKAGVAALFLAAAGAVWMLLDRPEISTPYLLGGAMLEAGFIATTILWIIFPALCIYHLQRLTGAFPVILETLGRHAPNPLLRVFLIGWFFSLFMEGAAGFGTPVALAAPMLVASGVSPVPAVAIAAIGHALGTSFGAVGTPIIPLVAATGLASQSISQASSVFPAVFGVVMTLFIARLFPSQLKNRWAWAIAAAVAFIAPQFMIAWFVGPELPTLAGALIGATVFIGLMRLYYGSQPSREAAEPHTSSAHLWRAGMPYLLVIALIVTSRLVPWMTEALKSVQWTWALGPFSGNVFPWFHPGTLMMVAFLASWIILRPSGHLVGGAVLESARTIAKVAVPVVAMLGLARIMLHAGMIDTLATAAAIGPTHDVWPLLAPAVGVLGAFVTGSATASNILFMDLHTKISADSGLSTTLVAAAQNTGAAAGNLIAPHNIVAGCATVGLVGKEGEVLKRTLGPCLIYMAGAGLFALMLSKFGVF</sequence>
<dbReference type="InterPro" id="IPR003804">
    <property type="entry name" value="Lactate_perm"/>
</dbReference>
<feature type="transmembrane region" description="Helical" evidence="8">
    <location>
        <begin position="484"/>
        <end position="503"/>
    </location>
</feature>
<reference evidence="10" key="1">
    <citation type="submission" date="2007-10" db="EMBL/GenBank/DDBJ databases">
        <title>Complete sequence of chromosome of Desulforudis audaxviator MP104C.</title>
        <authorList>
            <person name="Copeland A."/>
            <person name="Lucas S."/>
            <person name="Lapidus A."/>
            <person name="Barry K."/>
            <person name="Glavina del Rio T."/>
            <person name="Dalin E."/>
            <person name="Tice H."/>
            <person name="Bruce D."/>
            <person name="Pitluck S."/>
            <person name="Lowry S.R."/>
            <person name="Larimer F."/>
            <person name="Land M.L."/>
            <person name="Hauser L."/>
            <person name="Kyrpides N."/>
            <person name="Ivanova N.N."/>
            <person name="Richardson P."/>
        </authorList>
    </citation>
    <scope>NUCLEOTIDE SEQUENCE [LARGE SCALE GENOMIC DNA]</scope>
    <source>
        <strain evidence="10">MP104C</strain>
    </source>
</reference>
<dbReference type="RefSeq" id="WP_012301520.1">
    <property type="nucleotide sequence ID" value="NC_010424.1"/>
</dbReference>
<keyword evidence="7 8" id="KW-0472">Membrane</keyword>
<dbReference type="PANTHER" id="PTHR30003:SF0">
    <property type="entry name" value="GLYCOLATE PERMEASE GLCA-RELATED"/>
    <property type="match status" value="1"/>
</dbReference>
<comment type="similarity">
    <text evidence="2 8">Belongs to the lactate permease family.</text>
</comment>
<dbReference type="Proteomes" id="UP000008544">
    <property type="component" value="Chromosome"/>
</dbReference>
<feature type="transmembrane region" description="Helical" evidence="8">
    <location>
        <begin position="320"/>
        <end position="341"/>
    </location>
</feature>
<feature type="transmembrane region" description="Helical" evidence="8">
    <location>
        <begin position="132"/>
        <end position="154"/>
    </location>
</feature>
<comment type="subcellular location">
    <subcellularLocation>
        <location evidence="1 8">Cell membrane</location>
        <topology evidence="1 8">Multi-pass membrane protein</topology>
    </subcellularLocation>
</comment>
<dbReference type="PANTHER" id="PTHR30003">
    <property type="entry name" value="L-LACTATE PERMEASE"/>
    <property type="match status" value="1"/>
</dbReference>
<organism evidence="9 10">
    <name type="scientific">Desulforudis audaxviator (strain MP104C)</name>
    <dbReference type="NCBI Taxonomy" id="477974"/>
    <lineage>
        <taxon>Bacteria</taxon>
        <taxon>Bacillati</taxon>
        <taxon>Bacillota</taxon>
        <taxon>Clostridia</taxon>
        <taxon>Thermoanaerobacterales</taxon>
        <taxon>Candidatus Desulforudaceae</taxon>
        <taxon>Candidatus Desulforudis</taxon>
    </lineage>
</organism>
<dbReference type="Pfam" id="PF02652">
    <property type="entry name" value="Lactate_perm"/>
    <property type="match status" value="1"/>
</dbReference>
<dbReference type="AlphaFoldDB" id="B1I1W5"/>
<protein>
    <recommendedName>
        <fullName evidence="8">L-lactate permease</fullName>
    </recommendedName>
</protein>
<evidence type="ECO:0000256" key="8">
    <source>
        <dbReference type="RuleBase" id="RU365092"/>
    </source>
</evidence>
<feature type="transmembrane region" description="Helical" evidence="8">
    <location>
        <begin position="240"/>
        <end position="259"/>
    </location>
</feature>
<keyword evidence="5 8" id="KW-0812">Transmembrane</keyword>
<evidence type="ECO:0000256" key="1">
    <source>
        <dbReference type="ARBA" id="ARBA00004651"/>
    </source>
</evidence>
<evidence type="ECO:0000256" key="3">
    <source>
        <dbReference type="ARBA" id="ARBA00022448"/>
    </source>
</evidence>
<keyword evidence="10" id="KW-1185">Reference proteome</keyword>
<dbReference type="GO" id="GO:0015129">
    <property type="term" value="F:lactate transmembrane transporter activity"/>
    <property type="evidence" value="ECO:0007669"/>
    <property type="project" value="UniProtKB-UniRule"/>
</dbReference>